<keyword evidence="1" id="KW-0472">Membrane</keyword>
<gene>
    <name evidence="2" type="ORF">B9N62_02730</name>
</gene>
<dbReference type="Proteomes" id="UP000195967">
    <property type="component" value="Unassembled WGS sequence"/>
</dbReference>
<protein>
    <submittedName>
        <fullName evidence="2">Uncharacterized protein</fullName>
    </submittedName>
</protein>
<accession>A0A1Y5MTA4</accession>
<dbReference type="RefSeq" id="WP_087584271.1">
    <property type="nucleotide sequence ID" value="NZ_CABMKR010000004.1"/>
</dbReference>
<name>A0A1Y5MTA4_9BACT</name>
<keyword evidence="1" id="KW-0812">Transmembrane</keyword>
<reference evidence="2 3" key="1">
    <citation type="submission" date="2017-04" db="EMBL/GenBank/DDBJ databases">
        <title>Complete genome of Campylobacter concisus ATCC 33237T and draft genomes for an additional eight well characterized C. concisus strains.</title>
        <authorList>
            <person name="Cornelius A.J."/>
            <person name="Miller W.G."/>
            <person name="Lastovica A.J."/>
            <person name="On S.L."/>
            <person name="French N.P."/>
            <person name="Vandenberg O."/>
            <person name="Biggs P.J."/>
        </authorList>
    </citation>
    <scope>NUCLEOTIDE SEQUENCE [LARGE SCALE GENOMIC DNA]</scope>
    <source>
        <strain evidence="2 3">Lasto28.99</strain>
    </source>
</reference>
<proteinExistence type="predicted"/>
<keyword evidence="1" id="KW-1133">Transmembrane helix</keyword>
<sequence length="116" mass="12947">MSDKFYIGAILFLSFVVGVLYWLNNSAADKIDELTRKIALKEASNAVVVSNLETCNAKIELANTSLKALSVPKQDEAKIKERVITKIERVAVPIKDAACEEKLNFYERLLNEANSK</sequence>
<evidence type="ECO:0000313" key="3">
    <source>
        <dbReference type="Proteomes" id="UP000195967"/>
    </source>
</evidence>
<feature type="transmembrane region" description="Helical" evidence="1">
    <location>
        <begin position="6"/>
        <end position="23"/>
    </location>
</feature>
<evidence type="ECO:0000313" key="2">
    <source>
        <dbReference type="EMBL" id="OUT11850.1"/>
    </source>
</evidence>
<organism evidence="2 3">
    <name type="scientific">Campylobacter concisus</name>
    <dbReference type="NCBI Taxonomy" id="199"/>
    <lineage>
        <taxon>Bacteria</taxon>
        <taxon>Pseudomonadati</taxon>
        <taxon>Campylobacterota</taxon>
        <taxon>Epsilonproteobacteria</taxon>
        <taxon>Campylobacterales</taxon>
        <taxon>Campylobacteraceae</taxon>
        <taxon>Campylobacter</taxon>
    </lineage>
</organism>
<evidence type="ECO:0000256" key="1">
    <source>
        <dbReference type="SAM" id="Phobius"/>
    </source>
</evidence>
<dbReference type="EMBL" id="NDYO01000004">
    <property type="protein sequence ID" value="OUT11850.1"/>
    <property type="molecule type" value="Genomic_DNA"/>
</dbReference>
<comment type="caution">
    <text evidence="2">The sequence shown here is derived from an EMBL/GenBank/DDBJ whole genome shotgun (WGS) entry which is preliminary data.</text>
</comment>
<dbReference type="AlphaFoldDB" id="A0A1Y5MTA4"/>